<proteinExistence type="inferred from homology"/>
<evidence type="ECO:0000256" key="5">
    <source>
        <dbReference type="ARBA" id="ARBA00038894"/>
    </source>
</evidence>
<dbReference type="Proteomes" id="UP000266302">
    <property type="component" value="Unassembled WGS sequence"/>
</dbReference>
<dbReference type="GO" id="GO:0047617">
    <property type="term" value="F:fatty acyl-CoA hydrolase activity"/>
    <property type="evidence" value="ECO:0007669"/>
    <property type="project" value="UniProtKB-EC"/>
</dbReference>
<comment type="catalytic activity">
    <reaction evidence="7">
        <text>a medium-chain fatty acyl-CoA + H2O = a medium-chain fatty acid + CoA + H(+)</text>
        <dbReference type="Rhea" id="RHEA:68184"/>
        <dbReference type="ChEBI" id="CHEBI:15377"/>
        <dbReference type="ChEBI" id="CHEBI:15378"/>
        <dbReference type="ChEBI" id="CHEBI:57287"/>
        <dbReference type="ChEBI" id="CHEBI:59558"/>
        <dbReference type="ChEBI" id="CHEBI:90546"/>
    </reaction>
</comment>
<evidence type="ECO:0000256" key="1">
    <source>
        <dbReference type="ARBA" id="ARBA00022801"/>
    </source>
</evidence>
<accession>A0A398C247</accession>
<dbReference type="NCBIfam" id="TIGR00369">
    <property type="entry name" value="unchar_dom_1"/>
    <property type="match status" value="1"/>
</dbReference>
<dbReference type="InterPro" id="IPR006683">
    <property type="entry name" value="Thioestr_dom"/>
</dbReference>
<feature type="domain" description="Thioesterase" evidence="8">
    <location>
        <begin position="56"/>
        <end position="130"/>
    </location>
</feature>
<evidence type="ECO:0000313" key="9">
    <source>
        <dbReference type="EMBL" id="RID97079.1"/>
    </source>
</evidence>
<comment type="catalytic activity">
    <reaction evidence="2">
        <text>a fatty acyl-CoA + H2O = a fatty acid + CoA + H(+)</text>
        <dbReference type="Rhea" id="RHEA:16781"/>
        <dbReference type="ChEBI" id="CHEBI:15377"/>
        <dbReference type="ChEBI" id="CHEBI:15378"/>
        <dbReference type="ChEBI" id="CHEBI:28868"/>
        <dbReference type="ChEBI" id="CHEBI:57287"/>
        <dbReference type="ChEBI" id="CHEBI:77636"/>
        <dbReference type="EC" id="3.1.2.20"/>
    </reaction>
</comment>
<dbReference type="AlphaFoldDB" id="A0A398C247"/>
<dbReference type="InterPro" id="IPR029069">
    <property type="entry name" value="HotDog_dom_sf"/>
</dbReference>
<protein>
    <recommendedName>
        <fullName evidence="6">Medium/long-chain acyl-CoA thioesterase YigI</fullName>
        <ecNumber evidence="5">3.1.2.20</ecNumber>
    </recommendedName>
</protein>
<comment type="similarity">
    <text evidence="4">Belongs to the YigI thioesterase family.</text>
</comment>
<evidence type="ECO:0000256" key="6">
    <source>
        <dbReference type="ARBA" id="ARBA00040062"/>
    </source>
</evidence>
<evidence type="ECO:0000259" key="8">
    <source>
        <dbReference type="Pfam" id="PF03061"/>
    </source>
</evidence>
<comment type="catalytic activity">
    <reaction evidence="3">
        <text>a long-chain fatty acyl-CoA + H2O = a long-chain fatty acid + CoA + H(+)</text>
        <dbReference type="Rhea" id="RHEA:67680"/>
        <dbReference type="ChEBI" id="CHEBI:15377"/>
        <dbReference type="ChEBI" id="CHEBI:15378"/>
        <dbReference type="ChEBI" id="CHEBI:57287"/>
        <dbReference type="ChEBI" id="CHEBI:57560"/>
        <dbReference type="ChEBI" id="CHEBI:83139"/>
    </reaction>
</comment>
<dbReference type="PANTHER" id="PTHR43240:SF20">
    <property type="entry name" value="MEDIUM_LONG-CHAIN ACYL-COA THIOESTERASE YIGI"/>
    <property type="match status" value="1"/>
</dbReference>
<dbReference type="PANTHER" id="PTHR43240">
    <property type="entry name" value="1,4-DIHYDROXY-2-NAPHTHOYL-COA THIOESTERASE 1"/>
    <property type="match status" value="1"/>
</dbReference>
<organism evidence="9 10">
    <name type="scientific">Simplicispira hankyongi</name>
    <dbReference type="NCBI Taxonomy" id="2315688"/>
    <lineage>
        <taxon>Bacteria</taxon>
        <taxon>Pseudomonadati</taxon>
        <taxon>Pseudomonadota</taxon>
        <taxon>Betaproteobacteria</taxon>
        <taxon>Burkholderiales</taxon>
        <taxon>Comamonadaceae</taxon>
        <taxon>Simplicispira</taxon>
    </lineage>
</organism>
<reference evidence="9 10" key="1">
    <citation type="submission" date="2018-09" db="EMBL/GenBank/DDBJ databases">
        <title>Draft genome of Simplicispira sp. NY-02.</title>
        <authorList>
            <person name="Im W.T."/>
        </authorList>
    </citation>
    <scope>NUCLEOTIDE SEQUENCE [LARGE SCALE GENOMIC DNA]</scope>
    <source>
        <strain evidence="9 10">NY-02</strain>
    </source>
</reference>
<name>A0A398C247_9BURK</name>
<dbReference type="InterPro" id="IPR003736">
    <property type="entry name" value="PAAI_dom"/>
</dbReference>
<dbReference type="RefSeq" id="WP_119110304.1">
    <property type="nucleotide sequence ID" value="NZ_QXJC01000010.1"/>
</dbReference>
<dbReference type="Pfam" id="PF03061">
    <property type="entry name" value="4HBT"/>
    <property type="match status" value="1"/>
</dbReference>
<keyword evidence="1" id="KW-0378">Hydrolase</keyword>
<dbReference type="EMBL" id="QXJC01000010">
    <property type="protein sequence ID" value="RID97079.1"/>
    <property type="molecule type" value="Genomic_DNA"/>
</dbReference>
<evidence type="ECO:0000256" key="7">
    <source>
        <dbReference type="ARBA" id="ARBA00048062"/>
    </source>
</evidence>
<evidence type="ECO:0000256" key="4">
    <source>
        <dbReference type="ARBA" id="ARBA00038381"/>
    </source>
</evidence>
<dbReference type="EC" id="3.1.2.20" evidence="5"/>
<evidence type="ECO:0000256" key="3">
    <source>
        <dbReference type="ARBA" id="ARBA00036002"/>
    </source>
</evidence>
<sequence>MPHPVLQPKDPCFSERVHQSFALQGAMQTLGARLQQVTPGAVDIVFDWAAALTQQHGFVHAGMLSTALDSACGYAAFSLMPADASVLTIEFKTNLLAPARGDRFRVEGRVLKPGRTITVCEGRAFAISGAEEKLVATMGCTLMCVQGRAGVSG</sequence>
<dbReference type="Gene3D" id="3.10.129.10">
    <property type="entry name" value="Hotdog Thioesterase"/>
    <property type="match status" value="1"/>
</dbReference>
<evidence type="ECO:0000313" key="10">
    <source>
        <dbReference type="Proteomes" id="UP000266302"/>
    </source>
</evidence>
<dbReference type="OrthoDB" id="8525891at2"/>
<dbReference type="CDD" id="cd03443">
    <property type="entry name" value="PaaI_thioesterase"/>
    <property type="match status" value="1"/>
</dbReference>
<dbReference type="SUPFAM" id="SSF54637">
    <property type="entry name" value="Thioesterase/thiol ester dehydrase-isomerase"/>
    <property type="match status" value="1"/>
</dbReference>
<gene>
    <name evidence="9" type="ORF">D3F03_15280</name>
</gene>
<comment type="caution">
    <text evidence="9">The sequence shown here is derived from an EMBL/GenBank/DDBJ whole genome shotgun (WGS) entry which is preliminary data.</text>
</comment>
<evidence type="ECO:0000256" key="2">
    <source>
        <dbReference type="ARBA" id="ARBA00035880"/>
    </source>
</evidence>
<keyword evidence="10" id="KW-1185">Reference proteome</keyword>